<dbReference type="PANTHER" id="PTHR12778">
    <property type="entry name" value="SOLUTE CARRIER FAMILY 33 ACETYL-COA TRANSPORTER -RELATED"/>
    <property type="match status" value="1"/>
</dbReference>
<evidence type="ECO:0000256" key="3">
    <source>
        <dbReference type="ARBA" id="ARBA00022692"/>
    </source>
</evidence>
<feature type="transmembrane region" description="Helical" evidence="6">
    <location>
        <begin position="106"/>
        <end position="129"/>
    </location>
</feature>
<dbReference type="InterPro" id="IPR011701">
    <property type="entry name" value="MFS"/>
</dbReference>
<evidence type="ECO:0000256" key="2">
    <source>
        <dbReference type="ARBA" id="ARBA00022448"/>
    </source>
</evidence>
<protein>
    <submittedName>
        <fullName evidence="7">HNH endonuclease</fullName>
    </submittedName>
</protein>
<keyword evidence="8" id="KW-1185">Reference proteome</keyword>
<evidence type="ECO:0000313" key="8">
    <source>
        <dbReference type="Proteomes" id="UP000002186"/>
    </source>
</evidence>
<dbReference type="InterPro" id="IPR004752">
    <property type="entry name" value="AmpG_permease/AT-1"/>
</dbReference>
<keyword evidence="5 6" id="KW-0472">Membrane</keyword>
<dbReference type="InterPro" id="IPR036259">
    <property type="entry name" value="MFS_trans_sf"/>
</dbReference>
<feature type="transmembrane region" description="Helical" evidence="6">
    <location>
        <begin position="181"/>
        <end position="201"/>
    </location>
</feature>
<reference evidence="7 8" key="2">
    <citation type="journal article" date="2012" name="Stand. Genomic Sci.">
        <title>Complete genome sequence of Thauera aminoaromatica strain MZ1T.</title>
        <authorList>
            <person name="Jiang K."/>
            <person name="Sanseverino J."/>
            <person name="Chauhan A."/>
            <person name="Lucas S."/>
            <person name="Copeland A."/>
            <person name="Lapidus A."/>
            <person name="Del Rio T.G."/>
            <person name="Dalin E."/>
            <person name="Tice H."/>
            <person name="Bruce D."/>
            <person name="Goodwin L."/>
            <person name="Pitluck S."/>
            <person name="Sims D."/>
            <person name="Brettin T."/>
            <person name="Detter J.C."/>
            <person name="Han C."/>
            <person name="Chang Y.J."/>
            <person name="Larimer F."/>
            <person name="Land M."/>
            <person name="Hauser L."/>
            <person name="Kyrpides N.C."/>
            <person name="Mikhailova N."/>
            <person name="Moser S."/>
            <person name="Jegier P."/>
            <person name="Close D."/>
            <person name="Debruyn J.M."/>
            <person name="Wang Y."/>
            <person name="Layton A.C."/>
            <person name="Allen M.S."/>
            <person name="Sayler G.S."/>
        </authorList>
    </citation>
    <scope>NUCLEOTIDE SEQUENCE [LARGE SCALE GENOMIC DNA]</scope>
    <source>
        <strain evidence="7 8">MZ1T</strain>
    </source>
</reference>
<feature type="transmembrane region" description="Helical" evidence="6">
    <location>
        <begin position="290"/>
        <end position="316"/>
    </location>
</feature>
<feature type="transmembrane region" description="Helical" evidence="6">
    <location>
        <begin position="443"/>
        <end position="464"/>
    </location>
</feature>
<evidence type="ECO:0000256" key="5">
    <source>
        <dbReference type="ARBA" id="ARBA00023136"/>
    </source>
</evidence>
<organism evidence="7 8">
    <name type="scientific">Thauera aminoaromatica</name>
    <dbReference type="NCBI Taxonomy" id="164330"/>
    <lineage>
        <taxon>Bacteria</taxon>
        <taxon>Pseudomonadati</taxon>
        <taxon>Pseudomonadota</taxon>
        <taxon>Betaproteobacteria</taxon>
        <taxon>Rhodocyclales</taxon>
        <taxon>Zoogloeaceae</taxon>
        <taxon>Thauera</taxon>
    </lineage>
</organism>
<gene>
    <name evidence="7" type="ordered locus">Tmz1t_4070</name>
</gene>
<proteinExistence type="predicted"/>
<feature type="transmembrane region" description="Helical" evidence="6">
    <location>
        <begin position="213"/>
        <end position="231"/>
    </location>
</feature>
<keyword evidence="7" id="KW-0378">Hydrolase</keyword>
<dbReference type="AlphaFoldDB" id="C4K9D6"/>
<dbReference type="OrthoDB" id="9787815at2"/>
<feature type="transmembrane region" description="Helical" evidence="6">
    <location>
        <begin position="37"/>
        <end position="62"/>
    </location>
</feature>
<feature type="transmembrane region" description="Helical" evidence="6">
    <location>
        <begin position="357"/>
        <end position="376"/>
    </location>
</feature>
<dbReference type="PANTHER" id="PTHR12778:SF10">
    <property type="entry name" value="MAJOR FACILITATOR SUPERFAMILY DOMAIN-CONTAINING PROTEIN 3"/>
    <property type="match status" value="1"/>
</dbReference>
<dbReference type="NCBIfam" id="TIGR00901">
    <property type="entry name" value="2A0125"/>
    <property type="match status" value="1"/>
</dbReference>
<keyword evidence="3 6" id="KW-0812">Transmembrane</keyword>
<feature type="transmembrane region" description="Helical" evidence="6">
    <location>
        <begin position="470"/>
        <end position="491"/>
    </location>
</feature>
<dbReference type="HOGENOM" id="CLU_029352_1_0_4"/>
<feature type="transmembrane region" description="Helical" evidence="6">
    <location>
        <begin position="251"/>
        <end position="269"/>
    </location>
</feature>
<keyword evidence="4 6" id="KW-1133">Transmembrane helix</keyword>
<name>C4K9D6_THASP</name>
<dbReference type="GO" id="GO:0016020">
    <property type="term" value="C:membrane"/>
    <property type="evidence" value="ECO:0007669"/>
    <property type="project" value="UniProtKB-SubCell"/>
</dbReference>
<dbReference type="Gene3D" id="1.20.1250.20">
    <property type="entry name" value="MFS general substrate transporter like domains"/>
    <property type="match status" value="2"/>
</dbReference>
<dbReference type="RefSeq" id="WP_004324379.1">
    <property type="nucleotide sequence ID" value="NC_011662.2"/>
</dbReference>
<comment type="subcellular location">
    <subcellularLocation>
        <location evidence="1">Membrane</location>
        <topology evidence="1">Multi-pass membrane protein</topology>
    </subcellularLocation>
</comment>
<keyword evidence="2" id="KW-0813">Transport</keyword>
<feature type="transmembrane region" description="Helical" evidence="6">
    <location>
        <begin position="83"/>
        <end position="100"/>
    </location>
</feature>
<keyword evidence="7" id="KW-0255">Endonuclease</keyword>
<dbReference type="SUPFAM" id="SSF103473">
    <property type="entry name" value="MFS general substrate transporter"/>
    <property type="match status" value="1"/>
</dbReference>
<reference evidence="8" key="1">
    <citation type="submission" date="2009-05" db="EMBL/GenBank/DDBJ databases">
        <title>Complete sequence of chromosome of Thauera sp. MZ1T.</title>
        <authorList>
            <consortium name="US DOE Joint Genome Institute"/>
            <person name="Lucas S."/>
            <person name="Copeland A."/>
            <person name="Lapidus A."/>
            <person name="Glavina del Rio T."/>
            <person name="Dalin E."/>
            <person name="Tice H."/>
            <person name="Bruce D."/>
            <person name="Goodwin L."/>
            <person name="Pitluck S."/>
            <person name="Sims D."/>
            <person name="Brettin T."/>
            <person name="Detter J.C."/>
            <person name="Han C."/>
            <person name="Larimer F."/>
            <person name="Land M."/>
            <person name="Hauser L."/>
            <person name="Kyrpides N."/>
            <person name="Mikhailova N."/>
            <person name="Sayler G.S."/>
        </authorList>
    </citation>
    <scope>NUCLEOTIDE SEQUENCE [LARGE SCALE GENOMIC DNA]</scope>
    <source>
        <strain evidence="8">MZ1T</strain>
    </source>
</reference>
<evidence type="ECO:0000256" key="4">
    <source>
        <dbReference type="ARBA" id="ARBA00022989"/>
    </source>
</evidence>
<sequence>MSAPPSPAFARAWRLSAILVLGFASGLPLALTGQAMQAWLTVDGVDLATIGFFGLVGVPYTFKFLWAPLMDRFEPPWLGRRRGWLALTQLALAALLWWMASLSPTATPGLFAIAAVAIAFLSASQDVVVDAYRTDLLPEAERGLGASVHVFAYRLAMILSGGIALIWAGQWASWPRVYETMALIMAACAVVSLLALPRVSAALKPLDSDPRRELLGFAAMLAGVAAGYWSARQALILLGLDPNDANRWIQLLFVMAEIALALPLAGWAARRAGFETLNRSLSSYFAQQGAAAFLALIILYKLGDAFAGSLTTPFLIKGMGFSQEEVGIANKVIGIWLTILGAFIGGLIMTRLALYRSLLLFGVLQLVSNFGFYLLAELGKGAWGAVMVPAFDWGFVAIDTPAALDWLLLTVIAGENISGGMGTVAFVALLMGLCNQRFTATHYAMLSAFAAVGRIYVSPLSGVLSQSIGWPAFFLFSIVVAVPGVVMVWWLRDALARLGRPQTDGMVDD</sequence>
<keyword evidence="7" id="KW-0540">Nuclease</keyword>
<feature type="transmembrane region" description="Helical" evidence="6">
    <location>
        <begin position="150"/>
        <end position="169"/>
    </location>
</feature>
<feature type="transmembrane region" description="Helical" evidence="6">
    <location>
        <begin position="406"/>
        <end position="431"/>
    </location>
</feature>
<dbReference type="Pfam" id="PF07690">
    <property type="entry name" value="MFS_1"/>
    <property type="match status" value="1"/>
</dbReference>
<dbReference type="STRING" id="85643.Tmz1t_4070"/>
<evidence type="ECO:0000256" key="1">
    <source>
        <dbReference type="ARBA" id="ARBA00004141"/>
    </source>
</evidence>
<dbReference type="EMBL" id="CP001281">
    <property type="protein sequence ID" value="ACR02647.1"/>
    <property type="molecule type" value="Genomic_DNA"/>
</dbReference>
<dbReference type="GO" id="GO:0004519">
    <property type="term" value="F:endonuclease activity"/>
    <property type="evidence" value="ECO:0007669"/>
    <property type="project" value="UniProtKB-KW"/>
</dbReference>
<dbReference type="KEGG" id="tmz:Tmz1t_4070"/>
<dbReference type="GO" id="GO:0022857">
    <property type="term" value="F:transmembrane transporter activity"/>
    <property type="evidence" value="ECO:0007669"/>
    <property type="project" value="InterPro"/>
</dbReference>
<dbReference type="Proteomes" id="UP000002186">
    <property type="component" value="Chromosome"/>
</dbReference>
<evidence type="ECO:0000313" key="7">
    <source>
        <dbReference type="EMBL" id="ACR02647.1"/>
    </source>
</evidence>
<feature type="transmembrane region" description="Helical" evidence="6">
    <location>
        <begin position="328"/>
        <end position="350"/>
    </location>
</feature>
<dbReference type="eggNOG" id="COG2211">
    <property type="taxonomic scope" value="Bacteria"/>
</dbReference>
<evidence type="ECO:0000256" key="6">
    <source>
        <dbReference type="SAM" id="Phobius"/>
    </source>
</evidence>
<feature type="transmembrane region" description="Helical" evidence="6">
    <location>
        <begin position="12"/>
        <end position="31"/>
    </location>
</feature>
<accession>C4K9D6</accession>